<name>A0A3Q2PYP0_FUNHE</name>
<reference evidence="1" key="1">
    <citation type="submission" date="2025-08" db="UniProtKB">
        <authorList>
            <consortium name="Ensembl"/>
        </authorList>
    </citation>
    <scope>IDENTIFICATION</scope>
</reference>
<sequence length="61" mass="6956">MKSLAFTSANRPSITGHLSSISFVTRWKFPKHTHNCRLQQTSLHHLSSESHIFLHKGSLTK</sequence>
<evidence type="ECO:0000313" key="1">
    <source>
        <dbReference type="Ensembl" id="ENSFHEP00000018512.1"/>
    </source>
</evidence>
<evidence type="ECO:0000313" key="2">
    <source>
        <dbReference type="Proteomes" id="UP000265000"/>
    </source>
</evidence>
<proteinExistence type="predicted"/>
<protein>
    <submittedName>
        <fullName evidence="1">Uncharacterized protein</fullName>
    </submittedName>
</protein>
<reference evidence="1" key="2">
    <citation type="submission" date="2025-09" db="UniProtKB">
        <authorList>
            <consortium name="Ensembl"/>
        </authorList>
    </citation>
    <scope>IDENTIFICATION</scope>
</reference>
<dbReference type="Proteomes" id="UP000265000">
    <property type="component" value="Unplaced"/>
</dbReference>
<dbReference type="AlphaFoldDB" id="A0A3Q2PYP0"/>
<organism evidence="1 2">
    <name type="scientific">Fundulus heteroclitus</name>
    <name type="common">Killifish</name>
    <name type="synonym">Mummichog</name>
    <dbReference type="NCBI Taxonomy" id="8078"/>
    <lineage>
        <taxon>Eukaryota</taxon>
        <taxon>Metazoa</taxon>
        <taxon>Chordata</taxon>
        <taxon>Craniata</taxon>
        <taxon>Vertebrata</taxon>
        <taxon>Euteleostomi</taxon>
        <taxon>Actinopterygii</taxon>
        <taxon>Neopterygii</taxon>
        <taxon>Teleostei</taxon>
        <taxon>Neoteleostei</taxon>
        <taxon>Acanthomorphata</taxon>
        <taxon>Ovalentaria</taxon>
        <taxon>Atherinomorphae</taxon>
        <taxon>Cyprinodontiformes</taxon>
        <taxon>Fundulidae</taxon>
        <taxon>Fundulus</taxon>
    </lineage>
</organism>
<keyword evidence="2" id="KW-1185">Reference proteome</keyword>
<accession>A0A3Q2PYP0</accession>
<dbReference type="Ensembl" id="ENSFHET00000027505.1">
    <property type="protein sequence ID" value="ENSFHEP00000018512.1"/>
    <property type="gene ID" value="ENSFHEG00000020376.1"/>
</dbReference>